<sequence>MSLTTATPLLALLKEEDASVKAYALESINEVVDEFWSEVSNDLPEIEALYDDNMFQDRHMAALIASKVYYNLGEYESAVKYALAAENKFNIDEQSQFVETIVSKSIEMYIKLSTKRYIESEAKVNVDPKLTSVFEKMMHKCTQAGEYRLALGIALEAFRLDVVKDILQQRLDEDQESNSMKLMGYVLTAATTIVLNSKFKNDILRLLFDLLMPLKNADYFIISKIVVNLNDATLATTLFEKLHNEEKIEVSYQIAFDLVSSASQQLLESLLQSLTAKEYDAGLLEILTGIPTCDYYNTFLLNKKNIDISLLNKSKSSLDGKFSLFHTAVSVSNGYMHAGTTDNSFIKANLSWLGKAQNWAKFTATASLGVIHKGNLIDGKKVMAPYLPGSRSSSRFIKGGSLYGLGLIYAGYGRDIVDYLKQHLIENSGTTGDEDIDVLLHGASLGIGLAAMGTANNEVYEALKDVLYNDVATSGEAAAFGIGLTMLGTGDENATRDLFTYAQETSHGNITRGLAMSLALINYGRQEQADSLIDKMLASEEGLIRYGGAFTIALAYAGTGNNRVVKKLLHVAVSDSNDDVRRAAVTALGFVLLRDYTTVPRIVQLLAESHNAHDRCGAAFALGIACAGKGLQSAIDVLEPMTKDPADFVRQAAMISLSMVMIQQTEKMNPKVASINSNLLSVITNKHQEGLAKYGACIALGIMNAGGRNVTIQLENAETGTLDTKSVVGLAMFTQFWYWFPLSHFLSLSFTPTTIVGVRGSDLNIPKFDMNCYSREDIFAYPKMFEETAGKEVEKVATAILSTTARAKARAKKTKKEKDILTGSTTASADDEKNKKAKEPKKEESKKEESETEDFNKNRYSSKPYKVENMSRILPQQLRYIQFVKDERFAPVRKFKGTNGVIVLKDNNPTEPAGIIETVRQAKDVNAPLPTPFKVTNELEFEKI</sequence>
<feature type="domain" description="26S proteasome non-ATPase regulatory subunit 1/RPN2 N-terminal" evidence="7">
    <location>
        <begin position="4"/>
        <end position="302"/>
    </location>
</feature>
<reference evidence="8 9" key="1">
    <citation type="submission" date="2024-05" db="EMBL/GenBank/DDBJ databases">
        <title>Long read based assembly of the Candida bracarensis genome reveals expanded adhesin content.</title>
        <authorList>
            <person name="Marcet-Houben M."/>
            <person name="Ksiezopolska E."/>
            <person name="Gabaldon T."/>
        </authorList>
    </citation>
    <scope>NUCLEOTIDE SEQUENCE [LARGE SCALE GENOMIC DNA]</scope>
    <source>
        <strain evidence="8 9">CBM6</strain>
    </source>
</reference>
<evidence type="ECO:0000259" key="7">
    <source>
        <dbReference type="Pfam" id="PF21505"/>
    </source>
</evidence>
<evidence type="ECO:0000259" key="6">
    <source>
        <dbReference type="Pfam" id="PF18004"/>
    </source>
</evidence>
<dbReference type="InterPro" id="IPR048570">
    <property type="entry name" value="PSMD1_RPN2_N"/>
</dbReference>
<evidence type="ECO:0000256" key="5">
    <source>
        <dbReference type="SAM" id="MobiDB-lite"/>
    </source>
</evidence>
<comment type="function">
    <text evidence="4">Acts as a regulatory subunit of the 26S proteasome which is involved in the ATP-dependent degradation of ubiquitinated proteins.</text>
</comment>
<dbReference type="Proteomes" id="UP001623330">
    <property type="component" value="Unassembled WGS sequence"/>
</dbReference>
<dbReference type="Pfam" id="PF18004">
    <property type="entry name" value="RPN2_C"/>
    <property type="match status" value="1"/>
</dbReference>
<dbReference type="InterPro" id="IPR011989">
    <property type="entry name" value="ARM-like"/>
</dbReference>
<evidence type="ECO:0000256" key="2">
    <source>
        <dbReference type="ARBA" id="ARBA00022737"/>
    </source>
</evidence>
<dbReference type="InterPro" id="IPR016024">
    <property type="entry name" value="ARM-type_fold"/>
</dbReference>
<comment type="similarity">
    <text evidence="1 4">Belongs to the proteasome subunit S1 family.</text>
</comment>
<name>A0ABR4NRP7_9SACH</name>
<evidence type="ECO:0000313" key="8">
    <source>
        <dbReference type="EMBL" id="KAL3230993.1"/>
    </source>
</evidence>
<evidence type="ECO:0000256" key="3">
    <source>
        <dbReference type="ARBA" id="ARBA00022942"/>
    </source>
</evidence>
<dbReference type="Gene3D" id="1.25.10.10">
    <property type="entry name" value="Leucine-rich Repeat Variant"/>
    <property type="match status" value="1"/>
</dbReference>
<comment type="caution">
    <text evidence="8">The sequence shown here is derived from an EMBL/GenBank/DDBJ whole genome shotgun (WGS) entry which is preliminary data.</text>
</comment>
<accession>A0ABR4NRP7</accession>
<feature type="region of interest" description="Disordered" evidence="5">
    <location>
        <begin position="812"/>
        <end position="862"/>
    </location>
</feature>
<evidence type="ECO:0000313" key="9">
    <source>
        <dbReference type="Proteomes" id="UP001623330"/>
    </source>
</evidence>
<keyword evidence="9" id="KW-1185">Reference proteome</keyword>
<dbReference type="InterPro" id="IPR002015">
    <property type="entry name" value="Proteasome/cyclosome_rpt"/>
</dbReference>
<evidence type="ECO:0000256" key="4">
    <source>
        <dbReference type="PIRNR" id="PIRNR015947"/>
    </source>
</evidence>
<protein>
    <recommendedName>
        <fullName evidence="4">26S proteasome regulatory subunit RPN2</fullName>
    </recommendedName>
</protein>
<dbReference type="InterPro" id="IPR040623">
    <property type="entry name" value="RPN2_C"/>
</dbReference>
<dbReference type="PIRSF" id="PIRSF015947">
    <property type="entry name" value="26S_Psome_Rpn2"/>
    <property type="match status" value="1"/>
</dbReference>
<feature type="domain" description="26S proteasome regulatory subunit RPN2 C-terminal" evidence="6">
    <location>
        <begin position="753"/>
        <end position="916"/>
    </location>
</feature>
<dbReference type="PANTHER" id="PTHR10943">
    <property type="entry name" value="26S PROTEASOME NON-ATPASE REGULATORY SUBUNIT"/>
    <property type="match status" value="1"/>
</dbReference>
<dbReference type="EMBL" id="JBEVYD010000008">
    <property type="protein sequence ID" value="KAL3230993.1"/>
    <property type="molecule type" value="Genomic_DNA"/>
</dbReference>
<evidence type="ECO:0000256" key="1">
    <source>
        <dbReference type="ARBA" id="ARBA00006308"/>
    </source>
</evidence>
<dbReference type="PANTHER" id="PTHR10943:SF2">
    <property type="entry name" value="26S PROTEASOME NON-ATPASE REGULATORY SUBUNIT 1"/>
    <property type="match status" value="1"/>
</dbReference>
<gene>
    <name evidence="8" type="ORF">RNJ44_00632</name>
</gene>
<dbReference type="SUPFAM" id="SSF48371">
    <property type="entry name" value="ARM repeat"/>
    <property type="match status" value="1"/>
</dbReference>
<keyword evidence="2" id="KW-0677">Repeat</keyword>
<dbReference type="InterPro" id="IPR016642">
    <property type="entry name" value="26S_Psome_Rpn2"/>
</dbReference>
<dbReference type="Pfam" id="PF21505">
    <property type="entry name" value="RPN2_N"/>
    <property type="match status" value="1"/>
</dbReference>
<keyword evidence="3 4" id="KW-0647">Proteasome</keyword>
<dbReference type="GO" id="GO:0000502">
    <property type="term" value="C:proteasome complex"/>
    <property type="evidence" value="ECO:0007669"/>
    <property type="project" value="UniProtKB-KW"/>
</dbReference>
<dbReference type="Pfam" id="PF01851">
    <property type="entry name" value="PC_rep"/>
    <property type="match status" value="3"/>
</dbReference>
<feature type="compositionally biased region" description="Basic and acidic residues" evidence="5">
    <location>
        <begin position="840"/>
        <end position="857"/>
    </location>
</feature>
<dbReference type="Pfam" id="PF13646">
    <property type="entry name" value="HEAT_2"/>
    <property type="match status" value="1"/>
</dbReference>
<organism evidence="8 9">
    <name type="scientific">Nakaseomyces bracarensis</name>
    <dbReference type="NCBI Taxonomy" id="273131"/>
    <lineage>
        <taxon>Eukaryota</taxon>
        <taxon>Fungi</taxon>
        <taxon>Dikarya</taxon>
        <taxon>Ascomycota</taxon>
        <taxon>Saccharomycotina</taxon>
        <taxon>Saccharomycetes</taxon>
        <taxon>Saccharomycetales</taxon>
        <taxon>Saccharomycetaceae</taxon>
        <taxon>Nakaseomyces</taxon>
    </lineage>
</organism>
<proteinExistence type="inferred from homology"/>